<sequence>MCSLPVELLERRCNNKFWEKYLQTLRDRKQREHKGPHAQTKRIPQVEEIVLVRTGAVPRGCWPLARITKLIAQAGNIRAAQLKMSNGHIWERPLNQSFCLLLFSGRECRHNGEAITIASAKFSPLLNDYFVLSYPYHPIHSANFVTTQYFFRYRPHYQARTRKDCCPKCAK</sequence>
<dbReference type="WBParaSite" id="maker-PairedContig_2646-snap-gene-0.9-mRNA-1">
    <property type="protein sequence ID" value="maker-PairedContig_2646-snap-gene-0.9-mRNA-1"/>
    <property type="gene ID" value="maker-PairedContig_2646-snap-gene-0.9"/>
</dbReference>
<name>A0A1I8EL18_WUCBA</name>
<accession>A0A1I8EL18</accession>
<dbReference type="STRING" id="6293.A0A1I8EL18"/>
<protein>
    <submittedName>
        <fullName evidence="2">DUF5641 domain-containing protein</fullName>
    </submittedName>
</protein>
<dbReference type="AlphaFoldDB" id="A0A1I8EL18"/>
<evidence type="ECO:0000313" key="2">
    <source>
        <dbReference type="WBParaSite" id="maker-PairedContig_2646-snap-gene-0.9-mRNA-1"/>
    </source>
</evidence>
<dbReference type="InterPro" id="IPR040676">
    <property type="entry name" value="DUF5641"/>
</dbReference>
<reference evidence="2" key="1">
    <citation type="submission" date="2016-11" db="UniProtKB">
        <authorList>
            <consortium name="WormBaseParasite"/>
        </authorList>
    </citation>
    <scope>IDENTIFICATION</scope>
    <source>
        <strain evidence="2">pt0022</strain>
    </source>
</reference>
<organism evidence="2">
    <name type="scientific">Wuchereria bancrofti</name>
    <dbReference type="NCBI Taxonomy" id="6293"/>
    <lineage>
        <taxon>Eukaryota</taxon>
        <taxon>Metazoa</taxon>
        <taxon>Ecdysozoa</taxon>
        <taxon>Nematoda</taxon>
        <taxon>Chromadorea</taxon>
        <taxon>Rhabditida</taxon>
        <taxon>Spirurina</taxon>
        <taxon>Spiruromorpha</taxon>
        <taxon>Filarioidea</taxon>
        <taxon>Onchocercidae</taxon>
        <taxon>Wuchereria</taxon>
    </lineage>
</organism>
<proteinExistence type="predicted"/>
<evidence type="ECO:0000259" key="1">
    <source>
        <dbReference type="Pfam" id="PF18701"/>
    </source>
</evidence>
<feature type="domain" description="DUF5641" evidence="1">
    <location>
        <begin position="12"/>
        <end position="96"/>
    </location>
</feature>
<dbReference type="Pfam" id="PF18701">
    <property type="entry name" value="DUF5641"/>
    <property type="match status" value="1"/>
</dbReference>